<proteinExistence type="predicted"/>
<reference evidence="2" key="1">
    <citation type="submission" date="2023-04" db="EMBL/GenBank/DDBJ databases">
        <title>Phytophthora fragariaefolia NBRC 109709.</title>
        <authorList>
            <person name="Ichikawa N."/>
            <person name="Sato H."/>
            <person name="Tonouchi N."/>
        </authorList>
    </citation>
    <scope>NUCLEOTIDE SEQUENCE</scope>
    <source>
        <strain evidence="2">NBRC 109709</strain>
    </source>
</reference>
<name>A0A9W6Y4D2_9STRA</name>
<dbReference type="Proteomes" id="UP001165121">
    <property type="component" value="Unassembled WGS sequence"/>
</dbReference>
<dbReference type="EMBL" id="BSXT01002994">
    <property type="protein sequence ID" value="GMF51984.1"/>
    <property type="molecule type" value="Genomic_DNA"/>
</dbReference>
<feature type="region of interest" description="Disordered" evidence="1">
    <location>
        <begin position="1"/>
        <end position="72"/>
    </location>
</feature>
<sequence length="72" mass="7972">MRRVRFAETRDEDSEASPTEPEPLDQLNDAAAETSHSKNGEISPGATERTPSAEDVDPLEVQEERPHRVSKA</sequence>
<dbReference type="AlphaFoldDB" id="A0A9W6Y4D2"/>
<organism evidence="2 3">
    <name type="scientific">Phytophthora fragariaefolia</name>
    <dbReference type="NCBI Taxonomy" id="1490495"/>
    <lineage>
        <taxon>Eukaryota</taxon>
        <taxon>Sar</taxon>
        <taxon>Stramenopiles</taxon>
        <taxon>Oomycota</taxon>
        <taxon>Peronosporomycetes</taxon>
        <taxon>Peronosporales</taxon>
        <taxon>Peronosporaceae</taxon>
        <taxon>Phytophthora</taxon>
    </lineage>
</organism>
<evidence type="ECO:0000313" key="3">
    <source>
        <dbReference type="Proteomes" id="UP001165121"/>
    </source>
</evidence>
<evidence type="ECO:0000256" key="1">
    <source>
        <dbReference type="SAM" id="MobiDB-lite"/>
    </source>
</evidence>
<evidence type="ECO:0000313" key="2">
    <source>
        <dbReference type="EMBL" id="GMF51984.1"/>
    </source>
</evidence>
<protein>
    <submittedName>
        <fullName evidence="2">Unnamed protein product</fullName>
    </submittedName>
</protein>
<gene>
    <name evidence="2" type="ORF">Pfra01_002120300</name>
</gene>
<keyword evidence="3" id="KW-1185">Reference proteome</keyword>
<comment type="caution">
    <text evidence="2">The sequence shown here is derived from an EMBL/GenBank/DDBJ whole genome shotgun (WGS) entry which is preliminary data.</text>
</comment>
<feature type="compositionally biased region" description="Basic and acidic residues" evidence="1">
    <location>
        <begin position="62"/>
        <end position="72"/>
    </location>
</feature>
<accession>A0A9W6Y4D2</accession>